<dbReference type="Proteomes" id="UP000637513">
    <property type="component" value="Unassembled WGS sequence"/>
</dbReference>
<accession>A0ABR7MXG3</accession>
<dbReference type="InterPro" id="IPR006135">
    <property type="entry name" value="T3SS_substrate_exporter"/>
</dbReference>
<evidence type="ECO:0000313" key="1">
    <source>
        <dbReference type="EMBL" id="MBC8557873.1"/>
    </source>
</evidence>
<protein>
    <submittedName>
        <fullName evidence="1">EscU/YscU/HrcU family type III secretion system export apparatus switch protein</fullName>
    </submittedName>
</protein>
<reference evidence="1 2" key="1">
    <citation type="submission" date="2020-08" db="EMBL/GenBank/DDBJ databases">
        <title>Genome public.</title>
        <authorList>
            <person name="Liu C."/>
            <person name="Sun Q."/>
        </authorList>
    </citation>
    <scope>NUCLEOTIDE SEQUENCE [LARGE SCALE GENOMIC DNA]</scope>
    <source>
        <strain evidence="1 2">BX3</strain>
    </source>
</reference>
<gene>
    <name evidence="1" type="ORF">H8700_09150</name>
</gene>
<name>A0ABR7MXG3_9FIRM</name>
<comment type="caution">
    <text evidence="1">The sequence shown here is derived from an EMBL/GenBank/DDBJ whole genome shotgun (WGS) entry which is preliminary data.</text>
</comment>
<dbReference type="Pfam" id="PF01312">
    <property type="entry name" value="Bac_export_2"/>
    <property type="match status" value="1"/>
</dbReference>
<evidence type="ECO:0000313" key="2">
    <source>
        <dbReference type="Proteomes" id="UP000637513"/>
    </source>
</evidence>
<dbReference type="SUPFAM" id="SSF160544">
    <property type="entry name" value="EscU C-terminal domain-like"/>
    <property type="match status" value="1"/>
</dbReference>
<dbReference type="PANTHER" id="PTHR30531">
    <property type="entry name" value="FLAGELLAR BIOSYNTHETIC PROTEIN FLHB"/>
    <property type="match status" value="1"/>
</dbReference>
<keyword evidence="2" id="KW-1185">Reference proteome</keyword>
<sequence length="98" mass="11124">MHKSAIALEYNPDEEAPKVIASGRGHLADKIIDKAQEYDIPVHQDEKLANSLSNLEIGEYIPKELYQVVAEVLVYVDAMDRIKGRMDQKGEDGWKKKK</sequence>
<organism evidence="1 2">
    <name type="scientific">Jutongia hominis</name>
    <dbReference type="NCBI Taxonomy" id="2763664"/>
    <lineage>
        <taxon>Bacteria</taxon>
        <taxon>Bacillati</taxon>
        <taxon>Bacillota</taxon>
        <taxon>Clostridia</taxon>
        <taxon>Lachnospirales</taxon>
        <taxon>Lachnospiraceae</taxon>
        <taxon>Jutongia</taxon>
    </lineage>
</organism>
<dbReference type="Gene3D" id="3.40.1690.10">
    <property type="entry name" value="secretion proteins EscU"/>
    <property type="match status" value="1"/>
</dbReference>
<proteinExistence type="predicted"/>
<dbReference type="PANTHER" id="PTHR30531:SF12">
    <property type="entry name" value="FLAGELLAR BIOSYNTHETIC PROTEIN FLHB"/>
    <property type="match status" value="1"/>
</dbReference>
<dbReference type="InterPro" id="IPR029025">
    <property type="entry name" value="T3SS_substrate_exporter_C"/>
</dbReference>
<dbReference type="EMBL" id="JACRSW010000032">
    <property type="protein sequence ID" value="MBC8557873.1"/>
    <property type="molecule type" value="Genomic_DNA"/>
</dbReference>